<dbReference type="Proteomes" id="UP000229554">
    <property type="component" value="Unassembled WGS sequence"/>
</dbReference>
<organism evidence="1 2">
    <name type="scientific">Candidatus Roizmanbacteria bacterium CG10_big_fil_rev_8_21_14_0_10_39_6</name>
    <dbReference type="NCBI Taxonomy" id="1974853"/>
    <lineage>
        <taxon>Bacteria</taxon>
        <taxon>Candidatus Roizmaniibacteriota</taxon>
    </lineage>
</organism>
<accession>A0A2M8KT25</accession>
<name>A0A2M8KT25_9BACT</name>
<reference evidence="2" key="1">
    <citation type="submission" date="2017-09" db="EMBL/GenBank/DDBJ databases">
        <title>Depth-based differentiation of microbial function through sediment-hosted aquifers and enrichment of novel symbionts in the deep terrestrial subsurface.</title>
        <authorList>
            <person name="Probst A.J."/>
            <person name="Ladd B."/>
            <person name="Jarett J.K."/>
            <person name="Geller-Mcgrath D.E."/>
            <person name="Sieber C.M.K."/>
            <person name="Emerson J.B."/>
            <person name="Anantharaman K."/>
            <person name="Thomas B.C."/>
            <person name="Malmstrom R."/>
            <person name="Stieglmeier M."/>
            <person name="Klingl A."/>
            <person name="Woyke T."/>
            <person name="Ryan C.M."/>
            <person name="Banfield J.F."/>
        </authorList>
    </citation>
    <scope>NUCLEOTIDE SEQUENCE [LARGE SCALE GENOMIC DNA]</scope>
</reference>
<comment type="caution">
    <text evidence="1">The sequence shown here is derived from an EMBL/GenBank/DDBJ whole genome shotgun (WGS) entry which is preliminary data.</text>
</comment>
<proteinExistence type="predicted"/>
<gene>
    <name evidence="1" type="ORF">COU88_01755</name>
</gene>
<sequence>MSTATLVAPVSGFVDKTRTSDETVGIGVKLRIESLVGTGILGCVTVLCNVVITKISTATTNNNDIPMSSINFLRTVFIDYLLRK</sequence>
<dbReference type="EMBL" id="PFED01000075">
    <property type="protein sequence ID" value="PJE63030.1"/>
    <property type="molecule type" value="Genomic_DNA"/>
</dbReference>
<evidence type="ECO:0000313" key="2">
    <source>
        <dbReference type="Proteomes" id="UP000229554"/>
    </source>
</evidence>
<protein>
    <submittedName>
        <fullName evidence="1">Uncharacterized protein</fullName>
    </submittedName>
</protein>
<evidence type="ECO:0000313" key="1">
    <source>
        <dbReference type="EMBL" id="PJE63030.1"/>
    </source>
</evidence>
<dbReference type="AlphaFoldDB" id="A0A2M8KT25"/>